<dbReference type="Pfam" id="PF13692">
    <property type="entry name" value="Glyco_trans_1_4"/>
    <property type="match status" value="1"/>
</dbReference>
<gene>
    <name evidence="2" type="ORF">ENR23_05855</name>
</gene>
<evidence type="ECO:0000259" key="1">
    <source>
        <dbReference type="Pfam" id="PF13439"/>
    </source>
</evidence>
<organism evidence="2">
    <name type="scientific">Eiseniibacteriota bacterium</name>
    <dbReference type="NCBI Taxonomy" id="2212470"/>
    <lineage>
        <taxon>Bacteria</taxon>
        <taxon>Candidatus Eiseniibacteriota</taxon>
    </lineage>
</organism>
<feature type="domain" description="Glycosyltransferase subfamily 4-like N-terminal" evidence="1">
    <location>
        <begin position="13"/>
        <end position="161"/>
    </location>
</feature>
<dbReference type="SUPFAM" id="SSF53756">
    <property type="entry name" value="UDP-Glycosyltransferase/glycogen phosphorylase"/>
    <property type="match status" value="1"/>
</dbReference>
<dbReference type="AlphaFoldDB" id="A0A832I1V7"/>
<dbReference type="InterPro" id="IPR028098">
    <property type="entry name" value="Glyco_trans_4-like_N"/>
</dbReference>
<sequence length="371" mass="38316">MRTAHFDTGRTWRGGQQQVLHLARGLASRGHEAVVFAPDGPLAARARAAGLAVRRWRPLGEWDLGALAAAAAALRRLRPDVVHAHSAHAHALAVPAARVAGVPAVVVSRRVDFAVGAHAGSRLKYALPVDRYLCISRGVRDVMRAGGVPEARLALVPSGVEIPDAAALAREAAGAPDLRALIGAPPGAEVVGTVAALAPHKDHATLLEAAARVVAARPGARFAWLGEGECRAALERRRAALGLEGAVHLLGFRPDARALMSQFSVFALSSRLEGLCTSLLDAGARGVPIVATAVGGVPDIVRDGVSGRLVPPADPAALAAAILEALADPAGAAARAAAQREAVAAFSVEALVENTLRVYHEVLEERGRSGR</sequence>
<dbReference type="GO" id="GO:0016740">
    <property type="term" value="F:transferase activity"/>
    <property type="evidence" value="ECO:0007669"/>
    <property type="project" value="UniProtKB-KW"/>
</dbReference>
<proteinExistence type="predicted"/>
<protein>
    <submittedName>
        <fullName evidence="2">Glycosyltransferase</fullName>
    </submittedName>
</protein>
<comment type="caution">
    <text evidence="2">The sequence shown here is derived from an EMBL/GenBank/DDBJ whole genome shotgun (WGS) entry which is preliminary data.</text>
</comment>
<dbReference type="PANTHER" id="PTHR12526">
    <property type="entry name" value="GLYCOSYLTRANSFERASE"/>
    <property type="match status" value="1"/>
</dbReference>
<reference evidence="2" key="1">
    <citation type="journal article" date="2020" name="mSystems">
        <title>Genome- and Community-Level Interaction Insights into Carbon Utilization and Element Cycling Functions of Hydrothermarchaeota in Hydrothermal Sediment.</title>
        <authorList>
            <person name="Zhou Z."/>
            <person name="Liu Y."/>
            <person name="Xu W."/>
            <person name="Pan J."/>
            <person name="Luo Z.H."/>
            <person name="Li M."/>
        </authorList>
    </citation>
    <scope>NUCLEOTIDE SEQUENCE [LARGE SCALE GENOMIC DNA]</scope>
    <source>
        <strain evidence="2">SpSt-381</strain>
    </source>
</reference>
<evidence type="ECO:0000313" key="2">
    <source>
        <dbReference type="EMBL" id="HGZ42943.1"/>
    </source>
</evidence>
<dbReference type="Gene3D" id="3.40.50.2000">
    <property type="entry name" value="Glycogen Phosphorylase B"/>
    <property type="match status" value="2"/>
</dbReference>
<keyword evidence="2" id="KW-0808">Transferase</keyword>
<dbReference type="Pfam" id="PF13439">
    <property type="entry name" value="Glyco_transf_4"/>
    <property type="match status" value="1"/>
</dbReference>
<accession>A0A832I1V7</accession>
<dbReference type="EMBL" id="DSQF01000012">
    <property type="protein sequence ID" value="HGZ42943.1"/>
    <property type="molecule type" value="Genomic_DNA"/>
</dbReference>
<name>A0A832I1V7_UNCEI</name>
<dbReference type="PANTHER" id="PTHR12526:SF630">
    <property type="entry name" value="GLYCOSYLTRANSFERASE"/>
    <property type="match status" value="1"/>
</dbReference>